<evidence type="ECO:0000256" key="4">
    <source>
        <dbReference type="SAM" id="MobiDB-lite"/>
    </source>
</evidence>
<gene>
    <name evidence="6" type="ORF">GMARGA_LOCUS3451</name>
</gene>
<dbReference type="PANTHER" id="PTHR44329:SF298">
    <property type="entry name" value="MIXED LINEAGE KINASE DOMAIN-LIKE PROTEIN"/>
    <property type="match status" value="1"/>
</dbReference>
<dbReference type="SUPFAM" id="SSF56112">
    <property type="entry name" value="Protein kinase-like (PK-like)"/>
    <property type="match status" value="2"/>
</dbReference>
<protein>
    <submittedName>
        <fullName evidence="6">24680_t:CDS:1</fullName>
    </submittedName>
</protein>
<dbReference type="Pfam" id="PF07714">
    <property type="entry name" value="PK_Tyr_Ser-Thr"/>
    <property type="match status" value="3"/>
</dbReference>
<name>A0ABM8W535_GIGMA</name>
<evidence type="ECO:0000256" key="3">
    <source>
        <dbReference type="PROSITE-ProRule" id="PRU10141"/>
    </source>
</evidence>
<dbReference type="InterPro" id="IPR011009">
    <property type="entry name" value="Kinase-like_dom_sf"/>
</dbReference>
<keyword evidence="1 3" id="KW-0547">Nucleotide-binding</keyword>
<dbReference type="EMBL" id="CAJVQB010001238">
    <property type="protein sequence ID" value="CAG8527296.1"/>
    <property type="molecule type" value="Genomic_DNA"/>
</dbReference>
<keyword evidence="7" id="KW-1185">Reference proteome</keyword>
<organism evidence="6 7">
    <name type="scientific">Gigaspora margarita</name>
    <dbReference type="NCBI Taxonomy" id="4874"/>
    <lineage>
        <taxon>Eukaryota</taxon>
        <taxon>Fungi</taxon>
        <taxon>Fungi incertae sedis</taxon>
        <taxon>Mucoromycota</taxon>
        <taxon>Glomeromycotina</taxon>
        <taxon>Glomeromycetes</taxon>
        <taxon>Diversisporales</taxon>
        <taxon>Gigasporaceae</taxon>
        <taxon>Gigaspora</taxon>
    </lineage>
</organism>
<feature type="binding site" evidence="3">
    <location>
        <position position="227"/>
    </location>
    <ligand>
        <name>ATP</name>
        <dbReference type="ChEBI" id="CHEBI:30616"/>
    </ligand>
</feature>
<comment type="caution">
    <text evidence="6">The sequence shown here is derived from an EMBL/GenBank/DDBJ whole genome shotgun (WGS) entry which is preliminary data.</text>
</comment>
<feature type="domain" description="Protein kinase" evidence="5">
    <location>
        <begin position="1"/>
        <end position="376"/>
    </location>
</feature>
<dbReference type="InterPro" id="IPR051681">
    <property type="entry name" value="Ser/Thr_Kinases-Pseudokinases"/>
</dbReference>
<sequence>NLMGHEDAKIYQVKLSSCDADGPCSKHVCKRSDTAGIDWYGISQDSETNALISVSEYADNGSLLDYLRSNCINLNWKTRLNFLWQISKDLLCLFNSGFTYSGLGTGSFVVKNDQTVALRDFLCAIDSKQSHVFKYYFVPYMGSEFLKEDEFRQMSRVEFVNKLNESDAVSPNDKDISTGSLLSTISNLGVDLIDIDQFANRQYIGGGGFGSIEKALWRRTNKHVILKRIKNIAAINHKERKAFIHELKIHSQLDRIDRIVRMFGVTQFNTDTTIHYGIFGRIPYMEPRLLRQLDYPYDKRSDIYSFGVLMWEISSGQCPFNGLYELTTRLNIIDGNRETPVPGTPDIYRELYVECWDDEPQKRPAIDIVLERLIFMNSQYLVNENIIPSSVSDEPSQTSEDIPNFKDISKSYPSIPYLPMDNEG</sequence>
<feature type="region of interest" description="Disordered" evidence="4">
    <location>
        <begin position="389"/>
        <end position="408"/>
    </location>
</feature>
<evidence type="ECO:0000256" key="2">
    <source>
        <dbReference type="ARBA" id="ARBA00022840"/>
    </source>
</evidence>
<dbReference type="PROSITE" id="PS50011">
    <property type="entry name" value="PROTEIN_KINASE_DOM"/>
    <property type="match status" value="1"/>
</dbReference>
<dbReference type="PANTHER" id="PTHR44329">
    <property type="entry name" value="SERINE/THREONINE-PROTEIN KINASE TNNI3K-RELATED"/>
    <property type="match status" value="1"/>
</dbReference>
<dbReference type="PROSITE" id="PS00107">
    <property type="entry name" value="PROTEIN_KINASE_ATP"/>
    <property type="match status" value="1"/>
</dbReference>
<dbReference type="InterPro" id="IPR017441">
    <property type="entry name" value="Protein_kinase_ATP_BS"/>
</dbReference>
<reference evidence="6 7" key="1">
    <citation type="submission" date="2021-06" db="EMBL/GenBank/DDBJ databases">
        <authorList>
            <person name="Kallberg Y."/>
            <person name="Tangrot J."/>
            <person name="Rosling A."/>
        </authorList>
    </citation>
    <scope>NUCLEOTIDE SEQUENCE [LARGE SCALE GENOMIC DNA]</scope>
    <source>
        <strain evidence="6 7">120-4 pot B 10/14</strain>
    </source>
</reference>
<feature type="compositionally biased region" description="Polar residues" evidence="4">
    <location>
        <begin position="389"/>
        <end position="401"/>
    </location>
</feature>
<keyword evidence="2 3" id="KW-0067">ATP-binding</keyword>
<proteinExistence type="predicted"/>
<dbReference type="Gene3D" id="1.10.510.10">
    <property type="entry name" value="Transferase(Phosphotransferase) domain 1"/>
    <property type="match status" value="3"/>
</dbReference>
<dbReference type="Proteomes" id="UP000789901">
    <property type="component" value="Unassembled WGS sequence"/>
</dbReference>
<evidence type="ECO:0000313" key="7">
    <source>
        <dbReference type="Proteomes" id="UP000789901"/>
    </source>
</evidence>
<evidence type="ECO:0000256" key="1">
    <source>
        <dbReference type="ARBA" id="ARBA00022741"/>
    </source>
</evidence>
<dbReference type="InterPro" id="IPR001245">
    <property type="entry name" value="Ser-Thr/Tyr_kinase_cat_dom"/>
</dbReference>
<dbReference type="InterPro" id="IPR000719">
    <property type="entry name" value="Prot_kinase_dom"/>
</dbReference>
<evidence type="ECO:0000313" key="6">
    <source>
        <dbReference type="EMBL" id="CAG8527296.1"/>
    </source>
</evidence>
<evidence type="ECO:0000259" key="5">
    <source>
        <dbReference type="PROSITE" id="PS50011"/>
    </source>
</evidence>
<accession>A0ABM8W535</accession>
<feature type="non-terminal residue" evidence="6">
    <location>
        <position position="1"/>
    </location>
</feature>